<dbReference type="Gene3D" id="3.60.21.10">
    <property type="match status" value="1"/>
</dbReference>
<feature type="compositionally biased region" description="Low complexity" evidence="2">
    <location>
        <begin position="31"/>
        <end position="43"/>
    </location>
</feature>
<dbReference type="Pfam" id="PF00149">
    <property type="entry name" value="Metallophos"/>
    <property type="match status" value="1"/>
</dbReference>
<dbReference type="PANTHER" id="PTHR45867:SF3">
    <property type="entry name" value="ACID PHOSPHATASE TYPE 7"/>
    <property type="match status" value="1"/>
</dbReference>
<feature type="compositionally biased region" description="Basic and acidic residues" evidence="2">
    <location>
        <begin position="207"/>
        <end position="218"/>
    </location>
</feature>
<feature type="region of interest" description="Disordered" evidence="2">
    <location>
        <begin position="1"/>
        <end position="48"/>
    </location>
</feature>
<evidence type="ECO:0000256" key="1">
    <source>
        <dbReference type="SAM" id="Coils"/>
    </source>
</evidence>
<feature type="domain" description="Calcineurin-like phosphoesterase" evidence="3">
    <location>
        <begin position="373"/>
        <end position="490"/>
    </location>
</feature>
<dbReference type="Pfam" id="PF14008">
    <property type="entry name" value="Metallophos_C"/>
    <property type="match status" value="1"/>
</dbReference>
<gene>
    <name evidence="5" type="ORF">FCC1311_053342</name>
</gene>
<dbReference type="Proteomes" id="UP000241890">
    <property type="component" value="Unassembled WGS sequence"/>
</dbReference>
<feature type="domain" description="Purple acid phosphatase C-terminal" evidence="4">
    <location>
        <begin position="622"/>
        <end position="676"/>
    </location>
</feature>
<feature type="coiled-coil region" evidence="1">
    <location>
        <begin position="55"/>
        <end position="135"/>
    </location>
</feature>
<organism evidence="5 6">
    <name type="scientific">Hondaea fermentalgiana</name>
    <dbReference type="NCBI Taxonomy" id="2315210"/>
    <lineage>
        <taxon>Eukaryota</taxon>
        <taxon>Sar</taxon>
        <taxon>Stramenopiles</taxon>
        <taxon>Bigyra</taxon>
        <taxon>Labyrinthulomycetes</taxon>
        <taxon>Thraustochytrida</taxon>
        <taxon>Thraustochytriidae</taxon>
        <taxon>Hondaea</taxon>
    </lineage>
</organism>
<evidence type="ECO:0000313" key="5">
    <source>
        <dbReference type="EMBL" id="GBG29111.1"/>
    </source>
</evidence>
<dbReference type="InterPro" id="IPR004843">
    <property type="entry name" value="Calcineurin-like_PHP"/>
</dbReference>
<dbReference type="InParanoid" id="A0A2R5GLF6"/>
<feature type="compositionally biased region" description="Basic and acidic residues" evidence="2">
    <location>
        <begin position="13"/>
        <end position="24"/>
    </location>
</feature>
<dbReference type="InterPro" id="IPR025733">
    <property type="entry name" value="PAPs_C"/>
</dbReference>
<evidence type="ECO:0000313" key="6">
    <source>
        <dbReference type="Proteomes" id="UP000241890"/>
    </source>
</evidence>
<dbReference type="SUPFAM" id="SSF56300">
    <property type="entry name" value="Metallo-dependent phosphatases"/>
    <property type="match status" value="1"/>
</dbReference>
<name>A0A2R5GLF6_9STRA</name>
<protein>
    <submittedName>
        <fullName evidence="5">Acid phosphatase type 7</fullName>
    </submittedName>
</protein>
<dbReference type="AlphaFoldDB" id="A0A2R5GLF6"/>
<dbReference type="InterPro" id="IPR029052">
    <property type="entry name" value="Metallo-depent_PP-like"/>
</dbReference>
<reference evidence="5 6" key="1">
    <citation type="submission" date="2017-12" db="EMBL/GenBank/DDBJ databases">
        <title>Sequencing, de novo assembly and annotation of complete genome of a new Thraustochytrid species, strain FCC1311.</title>
        <authorList>
            <person name="Sedici K."/>
            <person name="Godart F."/>
            <person name="Aiese Cigliano R."/>
            <person name="Sanseverino W."/>
            <person name="Barakat M."/>
            <person name="Ortet P."/>
            <person name="Marechal E."/>
            <person name="Cagnac O."/>
            <person name="Amato A."/>
        </authorList>
    </citation>
    <scope>NUCLEOTIDE SEQUENCE [LARGE SCALE GENOMIC DNA]</scope>
</reference>
<dbReference type="PANTHER" id="PTHR45867">
    <property type="entry name" value="PURPLE ACID PHOSPHATASE"/>
    <property type="match status" value="1"/>
</dbReference>
<sequence>MEGTEQDVLSAATRRDVEKTKAESSFKLGPASAASDESNSISSDSDEKDKPIVLIEACTSEVTRLHEQVKRLKHEIDVVSVDKRDLELRVANEKLKQEAAQDDIKTTVGKLQSEKSELQEKLERLQREVESSQKDAILCVSIGIDLRLESRTIRWENMDMPDVFSTVVDSERTRQSPSAAEMQAQLRDNELANDAEQSERDDDDKLDNDNNRGRVDNELLQEPLERRLALRLDASRFHAISQVTLLLGASESDVTVSFVVEEPQIARETQTCSPLKAEVFRVQAWPLDGGSARVLSAIARPSGCLVSQPTGTYVWHYFVASLKHLEPGREYRYEVGQMPSENENTGLALAASAATNVFVGSLYTIPLDRPPEIALFGDTGKHHREDVLRALADDIVSRRISLLLNVGDISYVSNKGGCYDIKLQVERKCAWDCSRNEACMGAQRLKDSEFKAWSEFMASFTKVSSRAPMVTTMGNHDNDMQWFHLFRPAVPEAFPHVNMQGTRKSDLVPGIVSRIHELQGAAFGIDAVQQQAIVNEILAEPYFFSVDAGPVHVISIQSEDNGINPYERATKDPLSDASKLYAPLMQKYKVISGSPVTTSGASVLRSNSSDASLSALDGRDLPTYAIVGTGGMELSDGFGPELRDLVALRSGQDYGYGVVRVVNATHLEWAFKSTSKQGKEIDIAFLRRREVG</sequence>
<feature type="region of interest" description="Disordered" evidence="2">
    <location>
        <begin position="191"/>
        <end position="218"/>
    </location>
</feature>
<evidence type="ECO:0000256" key="2">
    <source>
        <dbReference type="SAM" id="MobiDB-lite"/>
    </source>
</evidence>
<dbReference type="EMBL" id="BEYU01000053">
    <property type="protein sequence ID" value="GBG29111.1"/>
    <property type="molecule type" value="Genomic_DNA"/>
</dbReference>
<keyword evidence="1" id="KW-0175">Coiled coil</keyword>
<dbReference type="GO" id="GO:0016787">
    <property type="term" value="F:hydrolase activity"/>
    <property type="evidence" value="ECO:0007669"/>
    <property type="project" value="InterPro"/>
</dbReference>
<proteinExistence type="predicted"/>
<keyword evidence="6" id="KW-1185">Reference proteome</keyword>
<evidence type="ECO:0000259" key="4">
    <source>
        <dbReference type="Pfam" id="PF14008"/>
    </source>
</evidence>
<comment type="caution">
    <text evidence="5">The sequence shown here is derived from an EMBL/GenBank/DDBJ whole genome shotgun (WGS) entry which is preliminary data.</text>
</comment>
<evidence type="ECO:0000259" key="3">
    <source>
        <dbReference type="Pfam" id="PF00149"/>
    </source>
</evidence>
<accession>A0A2R5GLF6</accession>